<dbReference type="PANTHER" id="PTHR32440:SF11">
    <property type="entry name" value="METALLOPHOSPHOESTERASE DOMAIN-CONTAINING PROTEIN"/>
    <property type="match status" value="1"/>
</dbReference>
<dbReference type="Pfam" id="PF00149">
    <property type="entry name" value="Metallophos"/>
    <property type="match status" value="1"/>
</dbReference>
<proteinExistence type="predicted"/>
<dbReference type="PANTHER" id="PTHR32440">
    <property type="entry name" value="PHOSPHATASE DCR2-RELATED-RELATED"/>
    <property type="match status" value="1"/>
</dbReference>
<dbReference type="InterPro" id="IPR029052">
    <property type="entry name" value="Metallo-depent_PP-like"/>
</dbReference>
<dbReference type="Pfam" id="PF07691">
    <property type="entry name" value="PA14"/>
    <property type="match status" value="1"/>
</dbReference>
<dbReference type="PROSITE" id="PS51820">
    <property type="entry name" value="PA14"/>
    <property type="match status" value="1"/>
</dbReference>
<dbReference type="InterPro" id="IPR011658">
    <property type="entry name" value="PA14_dom"/>
</dbReference>
<dbReference type="InterPro" id="IPR037524">
    <property type="entry name" value="PA14/GLEYA"/>
</dbReference>
<evidence type="ECO:0000256" key="1">
    <source>
        <dbReference type="SAM" id="SignalP"/>
    </source>
</evidence>
<dbReference type="Proteomes" id="UP000198964">
    <property type="component" value="Unassembled WGS sequence"/>
</dbReference>
<dbReference type="Gene3D" id="3.90.182.10">
    <property type="entry name" value="Toxin - Anthrax Protective Antigen,domain 1"/>
    <property type="match status" value="1"/>
</dbReference>
<evidence type="ECO:0000313" key="3">
    <source>
        <dbReference type="EMBL" id="SFF56596.1"/>
    </source>
</evidence>
<evidence type="ECO:0000259" key="2">
    <source>
        <dbReference type="PROSITE" id="PS51820"/>
    </source>
</evidence>
<feature type="chain" id="PRO_5011761728" evidence="1">
    <location>
        <begin position="23"/>
        <end position="486"/>
    </location>
</feature>
<accession>A0A1I2JUV7</accession>
<sequence length="486" mass="54380">MNTFRIKTMAALVCLLAFVVTATGQQEKDQLKFHQDKSFKIAQFTDLHWDNGSANCSKTRATIEMVLKTEKPDLAILTGDIVTNVPAKEGWQAVATPFIETKTPWAVTLGNHDAEPGISRDEIFELLETMPYFVGSKGPELTGCGNYALEIKSSESDQTAAVLYCFDSNSYSTNRKASDYDWVHFDQIGWYRTQSQQFTTQNAGSPLPSLAFLHIPLIEYKFIEDKESTVGRREEGVASADLNSGLFASLFEMKDVMGVFAGHDHDNNYIGIHKEIALAFGQRTGADAYGKLPLGSRIIQLAEGDYRFDSWIRTDEGVAFKFNYPSGLTYDDSNAEYFPAVSVKGVKPGTAYRYFEGEFKQTEELKKAKPVASGVASSISLEPAKQDDYFGLEYTAYLKIDKKGVYRFYTYSDDGSRLYIDNQLVVDNDGSHSARRKDGQIALETGYHELEVLYFESYMGQELEVGISGLSIRETPIPGNMLFYKK</sequence>
<organism evidence="3 4">
    <name type="scientific">Sunxiuqinia elliptica</name>
    <dbReference type="NCBI Taxonomy" id="655355"/>
    <lineage>
        <taxon>Bacteria</taxon>
        <taxon>Pseudomonadati</taxon>
        <taxon>Bacteroidota</taxon>
        <taxon>Bacteroidia</taxon>
        <taxon>Marinilabiliales</taxon>
        <taxon>Prolixibacteraceae</taxon>
        <taxon>Sunxiuqinia</taxon>
    </lineage>
</organism>
<evidence type="ECO:0000313" key="4">
    <source>
        <dbReference type="Proteomes" id="UP000198964"/>
    </source>
</evidence>
<dbReference type="CDD" id="cd07383">
    <property type="entry name" value="MPP_Dcr2"/>
    <property type="match status" value="1"/>
</dbReference>
<dbReference type="SUPFAM" id="SSF56300">
    <property type="entry name" value="Metallo-dependent phosphatases"/>
    <property type="match status" value="1"/>
</dbReference>
<feature type="domain" description="PA14" evidence="2">
    <location>
        <begin position="345"/>
        <end position="481"/>
    </location>
</feature>
<keyword evidence="1" id="KW-0732">Signal</keyword>
<keyword evidence="4" id="KW-1185">Reference proteome</keyword>
<dbReference type="GO" id="GO:0016788">
    <property type="term" value="F:hydrolase activity, acting on ester bonds"/>
    <property type="evidence" value="ECO:0007669"/>
    <property type="project" value="TreeGrafter"/>
</dbReference>
<dbReference type="AlphaFoldDB" id="A0A1I2JUV7"/>
<gene>
    <name evidence="3" type="ORF">SAMN05216283_109124</name>
</gene>
<dbReference type="Gene3D" id="3.60.21.10">
    <property type="match status" value="1"/>
</dbReference>
<reference evidence="3 4" key="1">
    <citation type="submission" date="2016-10" db="EMBL/GenBank/DDBJ databases">
        <authorList>
            <person name="de Groot N.N."/>
        </authorList>
    </citation>
    <scope>NUCLEOTIDE SEQUENCE [LARGE SCALE GENOMIC DNA]</scope>
    <source>
        <strain evidence="3 4">CGMCC 1.9156</strain>
    </source>
</reference>
<protein>
    <submittedName>
        <fullName evidence="3">Calcineurin-like phosphoesterase</fullName>
    </submittedName>
</protein>
<name>A0A1I2JUV7_9BACT</name>
<dbReference type="EMBL" id="FONW01000009">
    <property type="protein sequence ID" value="SFF56596.1"/>
    <property type="molecule type" value="Genomic_DNA"/>
</dbReference>
<dbReference type="InterPro" id="IPR004843">
    <property type="entry name" value="Calcineurin-like_PHP"/>
</dbReference>
<dbReference type="RefSeq" id="WP_212733531.1">
    <property type="nucleotide sequence ID" value="NZ_FONW01000009.1"/>
</dbReference>
<feature type="signal peptide" evidence="1">
    <location>
        <begin position="1"/>
        <end position="22"/>
    </location>
</feature>
<dbReference type="SUPFAM" id="SSF56988">
    <property type="entry name" value="Anthrax protective antigen"/>
    <property type="match status" value="1"/>
</dbReference>
<dbReference type="GO" id="GO:0005737">
    <property type="term" value="C:cytoplasm"/>
    <property type="evidence" value="ECO:0007669"/>
    <property type="project" value="TreeGrafter"/>
</dbReference>
<dbReference type="SMART" id="SM00758">
    <property type="entry name" value="PA14"/>
    <property type="match status" value="1"/>
</dbReference>
<dbReference type="STRING" id="655355.SAMN05216283_109124"/>